<evidence type="ECO:0000256" key="1">
    <source>
        <dbReference type="SAM" id="Phobius"/>
    </source>
</evidence>
<keyword evidence="1" id="KW-0472">Membrane</keyword>
<feature type="transmembrane region" description="Helical" evidence="1">
    <location>
        <begin position="105"/>
        <end position="126"/>
    </location>
</feature>
<dbReference type="Proteomes" id="UP001176961">
    <property type="component" value="Unassembled WGS sequence"/>
</dbReference>
<reference evidence="2" key="1">
    <citation type="submission" date="2023-07" db="EMBL/GenBank/DDBJ databases">
        <authorList>
            <consortium name="CYATHOMIX"/>
        </authorList>
    </citation>
    <scope>NUCLEOTIDE SEQUENCE</scope>
    <source>
        <strain evidence="2">N/A</strain>
    </source>
</reference>
<accession>A0AA36MBQ1</accession>
<protein>
    <submittedName>
        <fullName evidence="2">Uncharacterized protein</fullName>
    </submittedName>
</protein>
<sequence>MTATTTTTTTAATTTTTTTAATTTTTTTTSAIATFSGISLEGTGTTIANNSTSTETVLSVEITTASTTTLLNTSSSRIASATTFAKFYNDSVFMEVSNASVGKLLLLYFIFYVLFTILMCIAICALRCHYRSKLLDELDNVRQDNEHDRVYYVEAGSGARRVVPPPLSPPLTEQQVYYPLGQMLADEARRAAL</sequence>
<proteinExistence type="predicted"/>
<dbReference type="AlphaFoldDB" id="A0AA36MBQ1"/>
<keyword evidence="1" id="KW-1133">Transmembrane helix</keyword>
<name>A0AA36MBQ1_CYLNA</name>
<comment type="caution">
    <text evidence="2">The sequence shown here is derived from an EMBL/GenBank/DDBJ whole genome shotgun (WGS) entry which is preliminary data.</text>
</comment>
<evidence type="ECO:0000313" key="3">
    <source>
        <dbReference type="Proteomes" id="UP001176961"/>
    </source>
</evidence>
<gene>
    <name evidence="2" type="ORF">CYNAS_LOCUS18169</name>
</gene>
<evidence type="ECO:0000313" key="2">
    <source>
        <dbReference type="EMBL" id="CAJ0606186.1"/>
    </source>
</evidence>
<keyword evidence="1" id="KW-0812">Transmembrane</keyword>
<dbReference type="EMBL" id="CATQJL010000316">
    <property type="protein sequence ID" value="CAJ0606186.1"/>
    <property type="molecule type" value="Genomic_DNA"/>
</dbReference>
<keyword evidence="3" id="KW-1185">Reference proteome</keyword>
<organism evidence="2 3">
    <name type="scientific">Cylicocyclus nassatus</name>
    <name type="common">Nematode worm</name>
    <dbReference type="NCBI Taxonomy" id="53992"/>
    <lineage>
        <taxon>Eukaryota</taxon>
        <taxon>Metazoa</taxon>
        <taxon>Ecdysozoa</taxon>
        <taxon>Nematoda</taxon>
        <taxon>Chromadorea</taxon>
        <taxon>Rhabditida</taxon>
        <taxon>Rhabditina</taxon>
        <taxon>Rhabditomorpha</taxon>
        <taxon>Strongyloidea</taxon>
        <taxon>Strongylidae</taxon>
        <taxon>Cylicocyclus</taxon>
    </lineage>
</organism>